<keyword evidence="1" id="KW-0732">Signal</keyword>
<dbReference type="EMBL" id="CADIKB010000010">
    <property type="protein sequence ID" value="CAB3685887.1"/>
    <property type="molecule type" value="Genomic_DNA"/>
</dbReference>
<proteinExistence type="predicted"/>
<dbReference type="Gene3D" id="3.40.50.10610">
    <property type="entry name" value="ABC-type transport auxiliary lipoprotein component"/>
    <property type="match status" value="1"/>
</dbReference>
<evidence type="ECO:0000256" key="1">
    <source>
        <dbReference type="SAM" id="SignalP"/>
    </source>
</evidence>
<dbReference type="Proteomes" id="UP000494249">
    <property type="component" value="Unassembled WGS sequence"/>
</dbReference>
<evidence type="ECO:0000313" key="4">
    <source>
        <dbReference type="Proteomes" id="UP000494249"/>
    </source>
</evidence>
<evidence type="ECO:0000313" key="3">
    <source>
        <dbReference type="EMBL" id="CAB3685887.1"/>
    </source>
</evidence>
<gene>
    <name evidence="3" type="ORF">LMG22037_02721</name>
</gene>
<sequence>MMVSLLHRRGFIIRVVATASALALSACASSPPCRFYTLAPSARTAQASNVSAPAALFDIQSVSVPAEVERNQLVVRLSETQVQVLENERWASPLSDEIRTALSLGAAGRLSGLNARRPKQTGDAPVYRVAVDVQRFESWPGAQVIVDATWRIRARGESSDKLTCRSLVFVSVAAGYDALAAGHRRALTTIAEQLATVVRALDAGADGIAFTATRRTTNTAPTVECPSLETHVAGAIAPASEMYASPSGRVQ</sequence>
<dbReference type="Pfam" id="PF03886">
    <property type="entry name" value="ABC_trans_aux"/>
    <property type="match status" value="1"/>
</dbReference>
<reference evidence="3 4" key="1">
    <citation type="submission" date="2020-04" db="EMBL/GenBank/DDBJ databases">
        <authorList>
            <person name="De Canck E."/>
        </authorList>
    </citation>
    <scope>NUCLEOTIDE SEQUENCE [LARGE SCALE GENOMIC DNA]</scope>
    <source>
        <strain evidence="3 4">LMG 22037</strain>
    </source>
</reference>
<name>A0A6J5B0X7_9BURK</name>
<organism evidence="3 4">
    <name type="scientific">Paraburkholderia phenoliruptrix</name>
    <dbReference type="NCBI Taxonomy" id="252970"/>
    <lineage>
        <taxon>Bacteria</taxon>
        <taxon>Pseudomonadati</taxon>
        <taxon>Pseudomonadota</taxon>
        <taxon>Betaproteobacteria</taxon>
        <taxon>Burkholderiales</taxon>
        <taxon>Burkholderiaceae</taxon>
        <taxon>Paraburkholderia</taxon>
    </lineage>
</organism>
<protein>
    <recommendedName>
        <fullName evidence="2">ABC-type transport auxiliary lipoprotein component domain-containing protein</fullName>
    </recommendedName>
</protein>
<dbReference type="RefSeq" id="WP_051224124.1">
    <property type="nucleotide sequence ID" value="NZ_CADIKB010000010.1"/>
</dbReference>
<evidence type="ECO:0000259" key="2">
    <source>
        <dbReference type="Pfam" id="PF03886"/>
    </source>
</evidence>
<feature type="chain" id="PRO_5026738029" description="ABC-type transport auxiliary lipoprotein component domain-containing protein" evidence="1">
    <location>
        <begin position="29"/>
        <end position="251"/>
    </location>
</feature>
<feature type="domain" description="ABC-type transport auxiliary lipoprotein component" evidence="2">
    <location>
        <begin position="36"/>
        <end position="195"/>
    </location>
</feature>
<dbReference type="InterPro" id="IPR005586">
    <property type="entry name" value="ABC_trans_aux"/>
</dbReference>
<feature type="signal peptide" evidence="1">
    <location>
        <begin position="1"/>
        <end position="28"/>
    </location>
</feature>
<dbReference type="AlphaFoldDB" id="A0A6J5B0X7"/>
<dbReference type="SUPFAM" id="SSF159594">
    <property type="entry name" value="XCC0632-like"/>
    <property type="match status" value="1"/>
</dbReference>
<accession>A0A6J5B0X7</accession>